<dbReference type="AlphaFoldDB" id="A0A080M7Z2"/>
<sequence>MALRSPPAGLDPRQAMPVPEERWESYDCELVTPLYGGGVTAGEVDEKMPVRASAIRGQLRFWWRLLARHRRKLVGDELRQREFDLWGGLGNPVQASKLWLRVSGVREAAPWATYTRNWNGAWKGLPDPEAWANAPYALFPAQGKKPGLRDSQSPTELARPGLQWRLEMRFAENCSAVQKEECIEALRWWASFGGVGARSRRGLGAVRMPGLSAVDAAEAAAAGCTLVLAGAAKPAATPAWIDAIEKLRRFRQGENVGRNTGTTPNRPGRSRWPEADALRRLTQRHAPQHSPQHPAGQVFPRAAFGLPIIFQFKDEGAGDPAKFTLLPEKADRLASPLILRPYHREGKWFSAALLLPHDHAMKMALVMPDTSVAQADQWLDSASPALMPPLGQDALHAFLRFFSR</sequence>
<proteinExistence type="predicted"/>
<feature type="domain" description="CRISPR type III-associated protein" evidence="3">
    <location>
        <begin position="28"/>
        <end position="207"/>
    </location>
</feature>
<evidence type="ECO:0000313" key="5">
    <source>
        <dbReference type="Proteomes" id="UP000021315"/>
    </source>
</evidence>
<reference evidence="4" key="1">
    <citation type="submission" date="2014-02" db="EMBL/GenBank/DDBJ databases">
        <title>Expanding our view of genomic diversity in Candidatus Accumulibacter clades.</title>
        <authorList>
            <person name="Skennerton C.T."/>
            <person name="Barr J.J."/>
            <person name="Slater F.R."/>
            <person name="Bond P.L."/>
            <person name="Tyson G.W."/>
        </authorList>
    </citation>
    <scope>NUCLEOTIDE SEQUENCE [LARGE SCALE GENOMIC DNA]</scope>
</reference>
<evidence type="ECO:0000256" key="2">
    <source>
        <dbReference type="SAM" id="MobiDB-lite"/>
    </source>
</evidence>
<evidence type="ECO:0000259" key="3">
    <source>
        <dbReference type="Pfam" id="PF03787"/>
    </source>
</evidence>
<organism evidence="4 5">
    <name type="scientific">Candidatus Accumulibacter cognatus</name>
    <dbReference type="NCBI Taxonomy" id="2954383"/>
    <lineage>
        <taxon>Bacteria</taxon>
        <taxon>Pseudomonadati</taxon>
        <taxon>Pseudomonadota</taxon>
        <taxon>Betaproteobacteria</taxon>
        <taxon>Candidatus Accumulibacter</taxon>
    </lineage>
</organism>
<feature type="region of interest" description="Disordered" evidence="2">
    <location>
        <begin position="252"/>
        <end position="272"/>
    </location>
</feature>
<keyword evidence="5" id="KW-1185">Reference proteome</keyword>
<dbReference type="GO" id="GO:0051607">
    <property type="term" value="P:defense response to virus"/>
    <property type="evidence" value="ECO:0007669"/>
    <property type="project" value="UniProtKB-KW"/>
</dbReference>
<dbReference type="InterPro" id="IPR007522">
    <property type="entry name" value="CRISPR-assoc_prot_TM1795"/>
</dbReference>
<evidence type="ECO:0000256" key="1">
    <source>
        <dbReference type="ARBA" id="ARBA00023118"/>
    </source>
</evidence>
<comment type="caution">
    <text evidence="4">The sequence shown here is derived from an EMBL/GenBank/DDBJ whole genome shotgun (WGS) entry which is preliminary data.</text>
</comment>
<dbReference type="InterPro" id="IPR005537">
    <property type="entry name" value="RAMP_III_fam"/>
</dbReference>
<name>A0A080M7Z2_9PROT</name>
<dbReference type="Pfam" id="PF03787">
    <property type="entry name" value="RAMPs"/>
    <property type="match status" value="1"/>
</dbReference>
<keyword evidence="1" id="KW-0051">Antiviral defense</keyword>
<protein>
    <submittedName>
        <fullName evidence="4">CRISPR type III-B/RAMP module RAMP protein Cmr1</fullName>
    </submittedName>
</protein>
<dbReference type="Proteomes" id="UP000021315">
    <property type="component" value="Unassembled WGS sequence"/>
</dbReference>
<gene>
    <name evidence="4" type="ORF">AW06_002344</name>
</gene>
<evidence type="ECO:0000313" key="4">
    <source>
        <dbReference type="EMBL" id="KFB76590.1"/>
    </source>
</evidence>
<dbReference type="RefSeq" id="WP_273704582.1">
    <property type="nucleotide sequence ID" value="NZ_JDST02000051.1"/>
</dbReference>
<accession>A0A080M7Z2</accession>
<dbReference type="NCBIfam" id="TIGR01894">
    <property type="entry name" value="cas_TM1795_cmr1"/>
    <property type="match status" value="1"/>
</dbReference>
<dbReference type="EMBL" id="JDST02000051">
    <property type="protein sequence ID" value="KFB76590.1"/>
    <property type="molecule type" value="Genomic_DNA"/>
</dbReference>
<dbReference type="STRING" id="1453999.AW06_002344"/>